<comment type="caution">
    <text evidence="8">The sequence shown here is derived from an EMBL/GenBank/DDBJ whole genome shotgun (WGS) entry which is preliminary data.</text>
</comment>
<keyword evidence="9" id="KW-1185">Reference proteome</keyword>
<evidence type="ECO:0000256" key="6">
    <source>
        <dbReference type="ARBA" id="ARBA00023136"/>
    </source>
</evidence>
<dbReference type="InterPro" id="IPR007140">
    <property type="entry name" value="DUF350"/>
</dbReference>
<accession>A0ABS5Y7N6</accession>
<evidence type="ECO:0000256" key="7">
    <source>
        <dbReference type="SAM" id="Phobius"/>
    </source>
</evidence>
<reference evidence="8 9" key="1">
    <citation type="journal article" date="2021" name="Mar. Drugs">
        <title>Genome Reduction and Secondary Metabolism of the Marine Sponge-Associated Cyanobacterium Leptothoe.</title>
        <authorList>
            <person name="Konstantinou D."/>
            <person name="Popin R.V."/>
            <person name="Fewer D.P."/>
            <person name="Sivonen K."/>
            <person name="Gkelis S."/>
        </authorList>
    </citation>
    <scope>NUCLEOTIDE SEQUENCE [LARGE SCALE GENOMIC DNA]</scope>
    <source>
        <strain evidence="8 9">TAU-MAC 1615</strain>
    </source>
</reference>
<feature type="transmembrane region" description="Helical" evidence="7">
    <location>
        <begin position="45"/>
        <end position="66"/>
    </location>
</feature>
<evidence type="ECO:0000256" key="1">
    <source>
        <dbReference type="ARBA" id="ARBA00004651"/>
    </source>
</evidence>
<dbReference type="Proteomes" id="UP001196661">
    <property type="component" value="Unassembled WGS sequence"/>
</dbReference>
<dbReference type="EMBL" id="JADOER010000015">
    <property type="protein sequence ID" value="MBT9313621.1"/>
    <property type="molecule type" value="Genomic_DNA"/>
</dbReference>
<evidence type="ECO:0000313" key="8">
    <source>
        <dbReference type="EMBL" id="MBT9313621.1"/>
    </source>
</evidence>
<protein>
    <submittedName>
        <fullName evidence="8">DUF350 domain-containing protein</fullName>
    </submittedName>
</protein>
<keyword evidence="4 7" id="KW-0812">Transmembrane</keyword>
<feature type="transmembrane region" description="Helical" evidence="7">
    <location>
        <begin position="6"/>
        <end position="24"/>
    </location>
</feature>
<name>A0ABS5Y7N6_9CYAN</name>
<evidence type="ECO:0000256" key="3">
    <source>
        <dbReference type="ARBA" id="ARBA00022475"/>
    </source>
</evidence>
<keyword evidence="3" id="KW-1003">Cell membrane</keyword>
<gene>
    <name evidence="8" type="ORF">IXB28_15515</name>
</gene>
<comment type="similarity">
    <text evidence="2">Belongs to the UPF0719 family.</text>
</comment>
<sequence>MVMQQLAATVGWSFVGVVLFYLGIRLFDLLDPIDYQAEIRNGNMAAGVILAAVVVSIATIIISVIVF</sequence>
<organism evidence="8 9">
    <name type="scientific">Leptothoe kymatousa TAU-MAC 1615</name>
    <dbReference type="NCBI Taxonomy" id="2364775"/>
    <lineage>
        <taxon>Bacteria</taxon>
        <taxon>Bacillati</taxon>
        <taxon>Cyanobacteriota</taxon>
        <taxon>Cyanophyceae</taxon>
        <taxon>Nodosilineales</taxon>
        <taxon>Cymatolegaceae</taxon>
        <taxon>Leptothoe</taxon>
        <taxon>Leptothoe kymatousa</taxon>
    </lineage>
</organism>
<proteinExistence type="inferred from homology"/>
<dbReference type="Pfam" id="PF03994">
    <property type="entry name" value="DUF350"/>
    <property type="match status" value="1"/>
</dbReference>
<keyword evidence="5 7" id="KW-1133">Transmembrane helix</keyword>
<comment type="subcellular location">
    <subcellularLocation>
        <location evidence="1">Cell membrane</location>
        <topology evidence="1">Multi-pass membrane protein</topology>
    </subcellularLocation>
</comment>
<evidence type="ECO:0000256" key="2">
    <source>
        <dbReference type="ARBA" id="ARBA00005779"/>
    </source>
</evidence>
<keyword evidence="6 7" id="KW-0472">Membrane</keyword>
<evidence type="ECO:0000313" key="9">
    <source>
        <dbReference type="Proteomes" id="UP001196661"/>
    </source>
</evidence>
<evidence type="ECO:0000256" key="5">
    <source>
        <dbReference type="ARBA" id="ARBA00022989"/>
    </source>
</evidence>
<evidence type="ECO:0000256" key="4">
    <source>
        <dbReference type="ARBA" id="ARBA00022692"/>
    </source>
</evidence>